<accession>A0AAD6WZQ1</accession>
<protein>
    <submittedName>
        <fullName evidence="2">Uncharacterized protein</fullName>
    </submittedName>
</protein>
<feature type="region of interest" description="Disordered" evidence="1">
    <location>
        <begin position="253"/>
        <end position="291"/>
    </location>
</feature>
<name>A0AAD6WZQ1_9AGAR</name>
<dbReference type="EMBL" id="JARJCM010000101">
    <property type="protein sequence ID" value="KAJ7029466.1"/>
    <property type="molecule type" value="Genomic_DNA"/>
</dbReference>
<dbReference type="Proteomes" id="UP001218188">
    <property type="component" value="Unassembled WGS sequence"/>
</dbReference>
<organism evidence="2 3">
    <name type="scientific">Mycena alexandri</name>
    <dbReference type="NCBI Taxonomy" id="1745969"/>
    <lineage>
        <taxon>Eukaryota</taxon>
        <taxon>Fungi</taxon>
        <taxon>Dikarya</taxon>
        <taxon>Basidiomycota</taxon>
        <taxon>Agaricomycotina</taxon>
        <taxon>Agaricomycetes</taxon>
        <taxon>Agaricomycetidae</taxon>
        <taxon>Agaricales</taxon>
        <taxon>Marasmiineae</taxon>
        <taxon>Mycenaceae</taxon>
        <taxon>Mycena</taxon>
    </lineage>
</organism>
<reference evidence="2" key="1">
    <citation type="submission" date="2023-03" db="EMBL/GenBank/DDBJ databases">
        <title>Massive genome expansion in bonnet fungi (Mycena s.s.) driven by repeated elements and novel gene families across ecological guilds.</title>
        <authorList>
            <consortium name="Lawrence Berkeley National Laboratory"/>
            <person name="Harder C.B."/>
            <person name="Miyauchi S."/>
            <person name="Viragh M."/>
            <person name="Kuo A."/>
            <person name="Thoen E."/>
            <person name="Andreopoulos B."/>
            <person name="Lu D."/>
            <person name="Skrede I."/>
            <person name="Drula E."/>
            <person name="Henrissat B."/>
            <person name="Morin E."/>
            <person name="Kohler A."/>
            <person name="Barry K."/>
            <person name="LaButti K."/>
            <person name="Morin E."/>
            <person name="Salamov A."/>
            <person name="Lipzen A."/>
            <person name="Mereny Z."/>
            <person name="Hegedus B."/>
            <person name="Baldrian P."/>
            <person name="Stursova M."/>
            <person name="Weitz H."/>
            <person name="Taylor A."/>
            <person name="Grigoriev I.V."/>
            <person name="Nagy L.G."/>
            <person name="Martin F."/>
            <person name="Kauserud H."/>
        </authorList>
    </citation>
    <scope>NUCLEOTIDE SEQUENCE</scope>
    <source>
        <strain evidence="2">CBHHK200</strain>
    </source>
</reference>
<proteinExistence type="predicted"/>
<gene>
    <name evidence="2" type="ORF">C8F04DRAFT_1187681</name>
</gene>
<comment type="caution">
    <text evidence="2">The sequence shown here is derived from an EMBL/GenBank/DDBJ whole genome shotgun (WGS) entry which is preliminary data.</text>
</comment>
<sequence>MLHTNSDNYGQNQLSKEQKKIPKDCVRRLEFGCRGPRLRAETKEDEEKITLGREHCRERDANNKEARFIKKYGFTAYWDHYKPLLNEFNHYCLPGVRVEVPKEEQKPTADGEDVGEKFINLNLSYQALRASPKLLGARNDGAQRSCSMPCPLSAWLRSESKMRAQLLLSLDGVGHLALNSVGLRLGLGDKADGVGLRVRRWHRLCAPPLPGACTWTRKSRWSSSALGHLEDRWREEEREMGMAWACPGREVERSRVEEKRGEGKGGRLRDRDEVEYTPAMEMGEGKGSDRDEPEYTLATEMGAHLCCATSMWVQEAEGGRGSADEAVGAQEAIEEELPNEPAVQCTPRTAEVHGAVNHHGVSRALPCTAVHRRVPTCQ</sequence>
<evidence type="ECO:0000256" key="1">
    <source>
        <dbReference type="SAM" id="MobiDB-lite"/>
    </source>
</evidence>
<evidence type="ECO:0000313" key="2">
    <source>
        <dbReference type="EMBL" id="KAJ7029466.1"/>
    </source>
</evidence>
<keyword evidence="3" id="KW-1185">Reference proteome</keyword>
<feature type="compositionally biased region" description="Basic and acidic residues" evidence="1">
    <location>
        <begin position="253"/>
        <end position="274"/>
    </location>
</feature>
<dbReference type="AlphaFoldDB" id="A0AAD6WZQ1"/>
<evidence type="ECO:0000313" key="3">
    <source>
        <dbReference type="Proteomes" id="UP001218188"/>
    </source>
</evidence>